<name>A0ABD0Q442_CIRMR</name>
<feature type="non-terminal residue" evidence="1">
    <location>
        <position position="1"/>
    </location>
</feature>
<dbReference type="EMBL" id="JAMKFB020000011">
    <property type="protein sequence ID" value="KAL0181007.1"/>
    <property type="molecule type" value="Genomic_DNA"/>
</dbReference>
<comment type="caution">
    <text evidence="1">The sequence shown here is derived from an EMBL/GenBank/DDBJ whole genome shotgun (WGS) entry which is preliminary data.</text>
</comment>
<dbReference type="AlphaFoldDB" id="A0ABD0Q442"/>
<evidence type="ECO:0000313" key="2">
    <source>
        <dbReference type="Proteomes" id="UP001529510"/>
    </source>
</evidence>
<dbReference type="Proteomes" id="UP001529510">
    <property type="component" value="Unassembled WGS sequence"/>
</dbReference>
<accession>A0ABD0Q442</accession>
<reference evidence="1 2" key="1">
    <citation type="submission" date="2024-05" db="EMBL/GenBank/DDBJ databases">
        <title>Genome sequencing and assembly of Indian major carp, Cirrhinus mrigala (Hamilton, 1822).</title>
        <authorList>
            <person name="Mohindra V."/>
            <person name="Chowdhury L.M."/>
            <person name="Lal K."/>
            <person name="Jena J.K."/>
        </authorList>
    </citation>
    <scope>NUCLEOTIDE SEQUENCE [LARGE SCALE GENOMIC DNA]</scope>
    <source>
        <strain evidence="1">CM1030</strain>
        <tissue evidence="1">Blood</tissue>
    </source>
</reference>
<dbReference type="Pfam" id="PF15273">
    <property type="entry name" value="NHS"/>
    <property type="match status" value="1"/>
</dbReference>
<gene>
    <name evidence="1" type="ORF">M9458_023413</name>
</gene>
<feature type="non-terminal residue" evidence="1">
    <location>
        <position position="50"/>
    </location>
</feature>
<protein>
    <submittedName>
        <fullName evidence="1">Uncharacterized protein</fullName>
    </submittedName>
</protein>
<organism evidence="1 2">
    <name type="scientific">Cirrhinus mrigala</name>
    <name type="common">Mrigala</name>
    <dbReference type="NCBI Taxonomy" id="683832"/>
    <lineage>
        <taxon>Eukaryota</taxon>
        <taxon>Metazoa</taxon>
        <taxon>Chordata</taxon>
        <taxon>Craniata</taxon>
        <taxon>Vertebrata</taxon>
        <taxon>Euteleostomi</taxon>
        <taxon>Actinopterygii</taxon>
        <taxon>Neopterygii</taxon>
        <taxon>Teleostei</taxon>
        <taxon>Ostariophysi</taxon>
        <taxon>Cypriniformes</taxon>
        <taxon>Cyprinidae</taxon>
        <taxon>Labeoninae</taxon>
        <taxon>Labeonini</taxon>
        <taxon>Cirrhinus</taxon>
    </lineage>
</organism>
<dbReference type="InterPro" id="IPR024845">
    <property type="entry name" value="NHS-like"/>
</dbReference>
<sequence>VSNLDIESKLTSHYQAPWHQQHNLFHTCTRPPCLEELHRHAKLNLRALHR</sequence>
<proteinExistence type="predicted"/>
<keyword evidence="2" id="KW-1185">Reference proteome</keyword>
<evidence type="ECO:0000313" key="1">
    <source>
        <dbReference type="EMBL" id="KAL0181007.1"/>
    </source>
</evidence>
<dbReference type="PANTHER" id="PTHR23039">
    <property type="entry name" value="NANCE-HORAN SYNDROME PROTEIN"/>
    <property type="match status" value="1"/>
</dbReference>
<dbReference type="PANTHER" id="PTHR23039:SF10">
    <property type="entry name" value="NANCE-HORAN SYNDROME PROTEIN ISOFORM X1"/>
    <property type="match status" value="1"/>
</dbReference>